<dbReference type="EMBL" id="AP022608">
    <property type="protein sequence ID" value="BBZ18451.1"/>
    <property type="molecule type" value="Genomic_DNA"/>
</dbReference>
<sequence length="305" mass="32680">MATERTISVVIPTIGRASLRTAVESALRQSPPPMEVIVVLDADCEPDLPPSPAVRVLKTSGGVGPSAAKHLGIESAGGDIIALLDDDDSWRDNKLEVQLAAAPPGDEWIVSSRFYIHAPGSEPIIGPRTLIRRDEAIAAYLFEIRVPRAFNMVPTPTMIFPRALAQAVPMSVAAGSIHDDPKWLMEVRRAFPNLPIIQVPEPLVDINWSPVSISRPQADRSKALIEWGIRELADESPRTRGDYMLTSPVGSALSTGSFSGVTASLSAGVRFGRPGPLAWASIAKSMAKLMAGRMKNAVRGSATRP</sequence>
<evidence type="ECO:0000313" key="3">
    <source>
        <dbReference type="Proteomes" id="UP000466187"/>
    </source>
</evidence>
<dbReference type="RefSeq" id="WP_163686997.1">
    <property type="nucleotide sequence ID" value="NZ_AP022608.1"/>
</dbReference>
<dbReference type="InterPro" id="IPR029044">
    <property type="entry name" value="Nucleotide-diphossugar_trans"/>
</dbReference>
<dbReference type="SUPFAM" id="SSF53448">
    <property type="entry name" value="Nucleotide-diphospho-sugar transferases"/>
    <property type="match status" value="1"/>
</dbReference>
<dbReference type="InterPro" id="IPR001173">
    <property type="entry name" value="Glyco_trans_2-like"/>
</dbReference>
<organism evidence="2 3">
    <name type="scientific">Mycolicibacterium gadium</name>
    <name type="common">Mycobacterium gadium</name>
    <dbReference type="NCBI Taxonomy" id="1794"/>
    <lineage>
        <taxon>Bacteria</taxon>
        <taxon>Bacillati</taxon>
        <taxon>Actinomycetota</taxon>
        <taxon>Actinomycetes</taxon>
        <taxon>Mycobacteriales</taxon>
        <taxon>Mycobacteriaceae</taxon>
        <taxon>Mycolicibacterium</taxon>
    </lineage>
</organism>
<dbReference type="KEGG" id="mgad:MGAD_27860"/>
<evidence type="ECO:0000259" key="1">
    <source>
        <dbReference type="Pfam" id="PF00535"/>
    </source>
</evidence>
<keyword evidence="2" id="KW-0808">Transferase</keyword>
<evidence type="ECO:0000313" key="2">
    <source>
        <dbReference type="EMBL" id="BBZ18451.1"/>
    </source>
</evidence>
<name>A0A7I7WPH7_MYCGU</name>
<dbReference type="CDD" id="cd00761">
    <property type="entry name" value="Glyco_tranf_GTA_type"/>
    <property type="match status" value="1"/>
</dbReference>
<feature type="domain" description="Glycosyltransferase 2-like" evidence="1">
    <location>
        <begin position="8"/>
        <end position="115"/>
    </location>
</feature>
<dbReference type="Pfam" id="PF00535">
    <property type="entry name" value="Glycos_transf_2"/>
    <property type="match status" value="1"/>
</dbReference>
<dbReference type="GO" id="GO:0016740">
    <property type="term" value="F:transferase activity"/>
    <property type="evidence" value="ECO:0007669"/>
    <property type="project" value="UniProtKB-KW"/>
</dbReference>
<reference evidence="2 3" key="1">
    <citation type="journal article" date="2019" name="Emerg. Microbes Infect.">
        <title>Comprehensive subspecies identification of 175 nontuberculous mycobacteria species based on 7547 genomic profiles.</title>
        <authorList>
            <person name="Matsumoto Y."/>
            <person name="Kinjo T."/>
            <person name="Motooka D."/>
            <person name="Nabeya D."/>
            <person name="Jung N."/>
            <person name="Uechi K."/>
            <person name="Horii T."/>
            <person name="Iida T."/>
            <person name="Fujita J."/>
            <person name="Nakamura S."/>
        </authorList>
    </citation>
    <scope>NUCLEOTIDE SEQUENCE [LARGE SCALE GENOMIC DNA]</scope>
    <source>
        <strain evidence="2 3">JCM 12688</strain>
    </source>
</reference>
<dbReference type="Gene3D" id="3.90.550.10">
    <property type="entry name" value="Spore Coat Polysaccharide Biosynthesis Protein SpsA, Chain A"/>
    <property type="match status" value="1"/>
</dbReference>
<accession>A0A7I7WPH7</accession>
<dbReference type="AlphaFoldDB" id="A0A7I7WPH7"/>
<dbReference type="Proteomes" id="UP000466187">
    <property type="component" value="Chromosome"/>
</dbReference>
<protein>
    <submittedName>
        <fullName evidence="2">Glycosyl transferase</fullName>
    </submittedName>
</protein>
<proteinExistence type="predicted"/>
<gene>
    <name evidence="2" type="ORF">MGAD_27860</name>
</gene>